<comment type="similarity">
    <text evidence="2">Belongs to the beta sliding clamp family.</text>
</comment>
<evidence type="ECO:0000259" key="9">
    <source>
        <dbReference type="Pfam" id="PF02767"/>
    </source>
</evidence>
<dbReference type="PANTHER" id="PTHR30478:SF0">
    <property type="entry name" value="BETA SLIDING CLAMP"/>
    <property type="match status" value="1"/>
</dbReference>
<dbReference type="PANTHER" id="PTHR30478">
    <property type="entry name" value="DNA POLYMERASE III SUBUNIT BETA"/>
    <property type="match status" value="1"/>
</dbReference>
<evidence type="ECO:0000313" key="11">
    <source>
        <dbReference type="Proteomes" id="UP000464884"/>
    </source>
</evidence>
<evidence type="ECO:0000256" key="1">
    <source>
        <dbReference type="ARBA" id="ARBA00004496"/>
    </source>
</evidence>
<keyword evidence="6" id="KW-0235">DNA replication</keyword>
<dbReference type="Pfam" id="PF02767">
    <property type="entry name" value="DNA_pol3_beta_2"/>
    <property type="match status" value="1"/>
</dbReference>
<evidence type="ECO:0000256" key="3">
    <source>
        <dbReference type="ARBA" id="ARBA00022490"/>
    </source>
</evidence>
<dbReference type="Gene3D" id="3.10.150.10">
    <property type="entry name" value="DNA Polymerase III, subunit A, domain 2"/>
    <property type="match status" value="1"/>
</dbReference>
<reference evidence="10 11" key="1">
    <citation type="submission" date="2019-12" db="EMBL/GenBank/DDBJ databases">
        <title>Draft Genome Sequence of Bifidobacterium adolescentis ZJ2.</title>
        <authorList>
            <person name="Jin Z."/>
        </authorList>
    </citation>
    <scope>NUCLEOTIDE SEQUENCE [LARGE SCALE GENOMIC DNA]</scope>
    <source>
        <strain evidence="10 11">ZJ2</strain>
    </source>
</reference>
<evidence type="ECO:0000256" key="5">
    <source>
        <dbReference type="ARBA" id="ARBA00022695"/>
    </source>
</evidence>
<feature type="domain" description="DNA polymerase III beta sliding clamp central" evidence="9">
    <location>
        <begin position="125"/>
        <end position="231"/>
    </location>
</feature>
<sequence>MKATVDSVQLSRAVSHVTRVLDPDHTALSVRAADGGLMFEAVGEGYSRASVQADVEEPGEALVAGVRFALYADAMPSGEVALSSRQAATGGFLNLSAGSLSVDARLLTGASMPQVPQAPTDMLEVDPEVFGQAVATAASFASRDKSNPVLGGVRLRERDGRLGIEATDRYRAYVRTLDVAVPEGLDVIAPAEWLRTAGAKATAFGATDRAMFVSGDGTLDMTPLIDGAYPDLGRAFSPERLRSDSVAKVERAALVKAARTMRRLVDDKPVMETRFGSDGVTMTLRGADQDVVQWVPAEVSADATRRINIDYLLDALAALGSDDIEVRPGRMFRFVDESDPSTLVVAAEFRGNQD</sequence>
<proteinExistence type="inferred from homology"/>
<dbReference type="GO" id="GO:0003677">
    <property type="term" value="F:DNA binding"/>
    <property type="evidence" value="ECO:0007669"/>
    <property type="project" value="UniProtKB-KW"/>
</dbReference>
<keyword evidence="8" id="KW-0238">DNA-binding</keyword>
<dbReference type="AlphaFoldDB" id="A0A6I6QZB1"/>
<keyword evidence="7" id="KW-0239">DNA-directed DNA polymerase</keyword>
<dbReference type="Proteomes" id="UP000464884">
    <property type="component" value="Chromosome"/>
</dbReference>
<dbReference type="GO" id="GO:0003887">
    <property type="term" value="F:DNA-directed DNA polymerase activity"/>
    <property type="evidence" value="ECO:0007669"/>
    <property type="project" value="UniProtKB-KW"/>
</dbReference>
<organism evidence="10 11">
    <name type="scientific">Bifidobacterium adolescentis</name>
    <dbReference type="NCBI Taxonomy" id="1680"/>
    <lineage>
        <taxon>Bacteria</taxon>
        <taxon>Bacillati</taxon>
        <taxon>Actinomycetota</taxon>
        <taxon>Actinomycetes</taxon>
        <taxon>Bifidobacteriales</taxon>
        <taxon>Bifidobacteriaceae</taxon>
        <taxon>Bifidobacterium</taxon>
    </lineage>
</organism>
<keyword evidence="4" id="KW-0808">Transferase</keyword>
<dbReference type="SUPFAM" id="SSF55979">
    <property type="entry name" value="DNA clamp"/>
    <property type="match status" value="1"/>
</dbReference>
<keyword evidence="5" id="KW-0548">Nucleotidyltransferase</keyword>
<dbReference type="GO" id="GO:0006271">
    <property type="term" value="P:DNA strand elongation involved in DNA replication"/>
    <property type="evidence" value="ECO:0007669"/>
    <property type="project" value="TreeGrafter"/>
</dbReference>
<evidence type="ECO:0000256" key="6">
    <source>
        <dbReference type="ARBA" id="ARBA00022705"/>
    </source>
</evidence>
<dbReference type="InterPro" id="IPR001001">
    <property type="entry name" value="DNA_polIII_beta"/>
</dbReference>
<evidence type="ECO:0000256" key="8">
    <source>
        <dbReference type="ARBA" id="ARBA00023125"/>
    </source>
</evidence>
<dbReference type="GO" id="GO:0008408">
    <property type="term" value="F:3'-5' exonuclease activity"/>
    <property type="evidence" value="ECO:0007669"/>
    <property type="project" value="InterPro"/>
</dbReference>
<dbReference type="Gene3D" id="3.70.10.10">
    <property type="match status" value="1"/>
</dbReference>
<gene>
    <name evidence="10" type="ORF">F3K97_04895</name>
</gene>
<dbReference type="InterPro" id="IPR046938">
    <property type="entry name" value="DNA_clamp_sf"/>
</dbReference>
<dbReference type="CDD" id="cd00140">
    <property type="entry name" value="beta_clamp"/>
    <property type="match status" value="1"/>
</dbReference>
<name>A0A6I6QZB1_BIFAD</name>
<dbReference type="SMART" id="SM00480">
    <property type="entry name" value="POL3Bc"/>
    <property type="match status" value="1"/>
</dbReference>
<dbReference type="GO" id="GO:0005737">
    <property type="term" value="C:cytoplasm"/>
    <property type="evidence" value="ECO:0007669"/>
    <property type="project" value="UniProtKB-SubCell"/>
</dbReference>
<dbReference type="GO" id="GO:0009360">
    <property type="term" value="C:DNA polymerase III complex"/>
    <property type="evidence" value="ECO:0007669"/>
    <property type="project" value="InterPro"/>
</dbReference>
<evidence type="ECO:0000256" key="7">
    <source>
        <dbReference type="ARBA" id="ARBA00022932"/>
    </source>
</evidence>
<dbReference type="EMBL" id="CP047129">
    <property type="protein sequence ID" value="QHB62668.1"/>
    <property type="molecule type" value="Genomic_DNA"/>
</dbReference>
<comment type="subcellular location">
    <subcellularLocation>
        <location evidence="1">Cytoplasm</location>
    </subcellularLocation>
</comment>
<keyword evidence="3" id="KW-0963">Cytoplasm</keyword>
<evidence type="ECO:0000256" key="4">
    <source>
        <dbReference type="ARBA" id="ARBA00022679"/>
    </source>
</evidence>
<dbReference type="InterPro" id="IPR022637">
    <property type="entry name" value="DNA_polIII_beta_cen"/>
</dbReference>
<accession>A0A6I6QZB1</accession>
<dbReference type="RefSeq" id="WP_159140579.1">
    <property type="nucleotide sequence ID" value="NZ_CP047129.1"/>
</dbReference>
<protein>
    <recommendedName>
        <fullName evidence="9">DNA polymerase III beta sliding clamp central domain-containing protein</fullName>
    </recommendedName>
</protein>
<evidence type="ECO:0000256" key="2">
    <source>
        <dbReference type="ARBA" id="ARBA00010752"/>
    </source>
</evidence>
<evidence type="ECO:0000313" key="10">
    <source>
        <dbReference type="EMBL" id="QHB62668.1"/>
    </source>
</evidence>